<evidence type="ECO:0000313" key="1">
    <source>
        <dbReference type="EMBL" id="KYL33194.1"/>
    </source>
</evidence>
<reference evidence="1 2" key="1">
    <citation type="submission" date="2016-03" db="EMBL/GenBank/DDBJ databases">
        <authorList>
            <person name="Zhang H."/>
            <person name="Liu R."/>
            <person name="Wang M."/>
            <person name="Wang H."/>
            <person name="Wang L."/>
            <person name="Song L."/>
        </authorList>
    </citation>
    <scope>NUCLEOTIDE SEQUENCE [LARGE SCALE GENOMIC DNA]</scope>
    <source>
        <strain evidence="1 2">DSM 16098</strain>
    </source>
</reference>
<gene>
    <name evidence="1" type="ORF">A2I98_14240</name>
</gene>
<organism evidence="1 2">
    <name type="scientific">Pseudoalteromonas agarivorans</name>
    <dbReference type="NCBI Taxonomy" id="176102"/>
    <lineage>
        <taxon>Bacteria</taxon>
        <taxon>Pseudomonadati</taxon>
        <taxon>Pseudomonadota</taxon>
        <taxon>Gammaproteobacteria</taxon>
        <taxon>Alteromonadales</taxon>
        <taxon>Pseudoalteromonadaceae</taxon>
        <taxon>Pseudoalteromonas</taxon>
    </lineage>
</organism>
<dbReference type="EMBL" id="LVCM01000016">
    <property type="protein sequence ID" value="KYL33194.1"/>
    <property type="molecule type" value="Genomic_DNA"/>
</dbReference>
<evidence type="ECO:0000313" key="2">
    <source>
        <dbReference type="Proteomes" id="UP000075621"/>
    </source>
</evidence>
<comment type="caution">
    <text evidence="1">The sequence shown here is derived from an EMBL/GenBank/DDBJ whole genome shotgun (WGS) entry which is preliminary data.</text>
</comment>
<sequence>MFEMKIDDNPNLKVVNGVIIFEDKTYFLRQKESGQRQFDYLTGESRLLSKDIENFISNIHYNEAFCKTYNIKYAHVIFPCKAVAYRERFMGVGVAVTPIVTKFHLSNQNVFLSYSGNNKRKLVLQSRHALLIHWLFKYPERSI</sequence>
<protein>
    <submittedName>
        <fullName evidence="1">Uncharacterized protein</fullName>
    </submittedName>
</protein>
<proteinExistence type="predicted"/>
<accession>A0ABR5VRT1</accession>
<dbReference type="Proteomes" id="UP000075621">
    <property type="component" value="Unassembled WGS sequence"/>
</dbReference>
<name>A0ABR5VRT1_9GAMM</name>